<organism evidence="2 3">
    <name type="scientific">Megasphaera lornae</name>
    <dbReference type="NCBI Taxonomy" id="1000568"/>
    <lineage>
        <taxon>Bacteria</taxon>
        <taxon>Bacillati</taxon>
        <taxon>Bacillota</taxon>
        <taxon>Negativicutes</taxon>
        <taxon>Veillonellales</taxon>
        <taxon>Veillonellaceae</taxon>
        <taxon>Megasphaera</taxon>
    </lineage>
</organism>
<dbReference type="RefSeq" id="WP_007391241.1">
    <property type="nucleotide sequence ID" value="NZ_AFIJ01000032.1"/>
</dbReference>
<reference evidence="2 3" key="1">
    <citation type="submission" date="2011-04" db="EMBL/GenBank/DDBJ databases">
        <authorList>
            <person name="Harkins D.M."/>
            <person name="Madupu R."/>
            <person name="Durkin A.S."/>
            <person name="Torralba M."/>
            <person name="Methe B."/>
            <person name="Sutton G.G."/>
            <person name="Nelson K.E."/>
        </authorList>
    </citation>
    <scope>NUCLEOTIDE SEQUENCE [LARGE SCALE GENOMIC DNA]</scope>
    <source>
        <strain evidence="2 3">UPII 199-6</strain>
    </source>
</reference>
<keyword evidence="3" id="KW-1185">Reference proteome</keyword>
<feature type="chain" id="PRO_5045350477" description="POTRA domain-containing protein" evidence="1">
    <location>
        <begin position="21"/>
        <end position="424"/>
    </location>
</feature>
<proteinExistence type="predicted"/>
<feature type="signal peptide" evidence="1">
    <location>
        <begin position="1"/>
        <end position="20"/>
    </location>
</feature>
<sequence>MGKAWIIAIAAAILPCNIVAARTVSHVTVTVRTVGVGLPALAEKRMQAGIQTVGNHVLLARDTQDLQQRQEEYNRTLNDIVNRVLIGYTVERIQLIPGTDTQLQVYLRPWGNTVRAVRVVYDYGAVSASGKSYMQADLQPVQAVAENALIGLPIDSLDWAGNAVQEILTAESARALPEFYPHITVQPGRTCVVKAVFVPKQPVIRKVEIRLHSENLPRTLFWGVRRHLAAQYLSLIGLPAAFVRRHMPELQEQIRQEVQAQDIVRNYRLQVLSSLQVGDETAIISLQPHTEKYDVQGRVYVDMGRSDTQGDTVVEGTLGRKWGGSSELFISGRFTPATLRWNGLLGYYYRWGPDTKLGIQYETFPRAYYIWFTQKWNDHWQVRLERNLKQKENELGIQYRPHEYMGIEYIIAEKAQWVRLIGYM</sequence>
<gene>
    <name evidence="2" type="ORF">HMPREF1039_0390</name>
</gene>
<comment type="caution">
    <text evidence="2">The sequence shown here is derived from an EMBL/GenBank/DDBJ whole genome shotgun (WGS) entry which is preliminary data.</text>
</comment>
<dbReference type="Proteomes" id="UP000004018">
    <property type="component" value="Unassembled WGS sequence"/>
</dbReference>
<name>A0ABN0D1P3_9FIRM</name>
<dbReference type="EMBL" id="AFIJ01000032">
    <property type="protein sequence ID" value="EGL39869.1"/>
    <property type="molecule type" value="Genomic_DNA"/>
</dbReference>
<evidence type="ECO:0008006" key="4">
    <source>
        <dbReference type="Google" id="ProtNLM"/>
    </source>
</evidence>
<keyword evidence="1" id="KW-0732">Signal</keyword>
<accession>A0ABN0D1P3</accession>
<protein>
    <recommendedName>
        <fullName evidence="4">POTRA domain-containing protein</fullName>
    </recommendedName>
</protein>
<evidence type="ECO:0000256" key="1">
    <source>
        <dbReference type="SAM" id="SignalP"/>
    </source>
</evidence>
<evidence type="ECO:0000313" key="3">
    <source>
        <dbReference type="Proteomes" id="UP000004018"/>
    </source>
</evidence>
<evidence type="ECO:0000313" key="2">
    <source>
        <dbReference type="EMBL" id="EGL39869.1"/>
    </source>
</evidence>